<feature type="chain" id="PRO_5042235715" evidence="2">
    <location>
        <begin position="25"/>
        <end position="299"/>
    </location>
</feature>
<name>A0AAD3DNG5_9CHLO</name>
<keyword evidence="4" id="KW-1185">Reference proteome</keyword>
<dbReference type="PROSITE" id="PS51257">
    <property type="entry name" value="PROKAR_LIPOPROTEIN"/>
    <property type="match status" value="1"/>
</dbReference>
<feature type="signal peptide" evidence="2">
    <location>
        <begin position="1"/>
        <end position="24"/>
    </location>
</feature>
<sequence>MAFRRAPMLLCIVALLLSCTCGLSEEVTSRNVRSHTRVLRSTTSNHSIQTSRFLNKLAKSRRALQEAPRLLPSPVSVSFAVDLNGQDSPAFECDSVFADAFQSQQLSNAISSALISVLNLGPDNLKLAMVSSSSCSKVSVPGRNQQAVLRILADVSLVLSSASLEAQMNAALSAPESMEALGTAVEVFWNKWVRDAPASSHKAWIPATESMDSQPGVIASMPLAPPPMAPSSLPVMPLAPPPQRPSATGPYPPSPSDTTPASYPARPPAYHEPLSYGPPPVYGHYSAQPPVYGQPPVYA</sequence>
<feature type="region of interest" description="Disordered" evidence="1">
    <location>
        <begin position="229"/>
        <end position="275"/>
    </location>
</feature>
<gene>
    <name evidence="3" type="ORF">Agub_g6494</name>
</gene>
<protein>
    <submittedName>
        <fullName evidence="3">Uncharacterized protein</fullName>
    </submittedName>
</protein>
<dbReference type="Proteomes" id="UP001054857">
    <property type="component" value="Unassembled WGS sequence"/>
</dbReference>
<accession>A0AAD3DNG5</accession>
<proteinExistence type="predicted"/>
<evidence type="ECO:0000313" key="3">
    <source>
        <dbReference type="EMBL" id="GFR45116.1"/>
    </source>
</evidence>
<dbReference type="AlphaFoldDB" id="A0AAD3DNG5"/>
<comment type="caution">
    <text evidence="3">The sequence shown here is derived from an EMBL/GenBank/DDBJ whole genome shotgun (WGS) entry which is preliminary data.</text>
</comment>
<feature type="compositionally biased region" description="Pro residues" evidence="1">
    <location>
        <begin position="237"/>
        <end position="255"/>
    </location>
</feature>
<evidence type="ECO:0000256" key="2">
    <source>
        <dbReference type="SAM" id="SignalP"/>
    </source>
</evidence>
<evidence type="ECO:0000313" key="4">
    <source>
        <dbReference type="Proteomes" id="UP001054857"/>
    </source>
</evidence>
<reference evidence="3 4" key="1">
    <citation type="journal article" date="2021" name="Sci. Rep.">
        <title>Genome sequencing of the multicellular alga Astrephomene provides insights into convergent evolution of germ-soma differentiation.</title>
        <authorList>
            <person name="Yamashita S."/>
            <person name="Yamamoto K."/>
            <person name="Matsuzaki R."/>
            <person name="Suzuki S."/>
            <person name="Yamaguchi H."/>
            <person name="Hirooka S."/>
            <person name="Minakuchi Y."/>
            <person name="Miyagishima S."/>
            <person name="Kawachi M."/>
            <person name="Toyoda A."/>
            <person name="Nozaki H."/>
        </authorList>
    </citation>
    <scope>NUCLEOTIDE SEQUENCE [LARGE SCALE GENOMIC DNA]</scope>
    <source>
        <strain evidence="3 4">NIES-4017</strain>
    </source>
</reference>
<keyword evidence="2" id="KW-0732">Signal</keyword>
<dbReference type="EMBL" id="BMAR01000009">
    <property type="protein sequence ID" value="GFR45116.1"/>
    <property type="molecule type" value="Genomic_DNA"/>
</dbReference>
<organism evidence="3 4">
    <name type="scientific">Astrephomene gubernaculifera</name>
    <dbReference type="NCBI Taxonomy" id="47775"/>
    <lineage>
        <taxon>Eukaryota</taxon>
        <taxon>Viridiplantae</taxon>
        <taxon>Chlorophyta</taxon>
        <taxon>core chlorophytes</taxon>
        <taxon>Chlorophyceae</taxon>
        <taxon>CS clade</taxon>
        <taxon>Chlamydomonadales</taxon>
        <taxon>Astrephomenaceae</taxon>
        <taxon>Astrephomene</taxon>
    </lineage>
</organism>
<evidence type="ECO:0000256" key="1">
    <source>
        <dbReference type="SAM" id="MobiDB-lite"/>
    </source>
</evidence>